<sequence>MTELPEYYFRIRENGAAVFRVSTENRQRRIEMEEIAVVNIRNGNIRPHGETVLSPGDLSVIEAWMEDRRAVLADRDIDDIHRAIDYLNLTTHWAQTRASDEDLEDVTDRLLLAMHDLRTVLVRKKADRILATRPAPGNGADTTEATGT</sequence>
<dbReference type="AlphaFoldDB" id="A0A316GQU2"/>
<comment type="caution">
    <text evidence="1">The sequence shown here is derived from an EMBL/GenBank/DDBJ whole genome shotgun (WGS) entry which is preliminary data.</text>
</comment>
<keyword evidence="2" id="KW-1185">Reference proteome</keyword>
<dbReference type="Proteomes" id="UP000245708">
    <property type="component" value="Unassembled WGS sequence"/>
</dbReference>
<dbReference type="RefSeq" id="WP_109665657.1">
    <property type="nucleotide sequence ID" value="NZ_QGGW01000001.1"/>
</dbReference>
<gene>
    <name evidence="1" type="ORF">C7455_101807</name>
</gene>
<evidence type="ECO:0000313" key="2">
    <source>
        <dbReference type="Proteomes" id="UP000245708"/>
    </source>
</evidence>
<protein>
    <submittedName>
        <fullName evidence="1">Uncharacterized protein</fullName>
    </submittedName>
</protein>
<name>A0A316GQU2_9RHOB</name>
<evidence type="ECO:0000313" key="1">
    <source>
        <dbReference type="EMBL" id="PWK62771.1"/>
    </source>
</evidence>
<proteinExistence type="predicted"/>
<organism evidence="1 2">
    <name type="scientific">Roseicyclus mahoneyensis</name>
    <dbReference type="NCBI Taxonomy" id="164332"/>
    <lineage>
        <taxon>Bacteria</taxon>
        <taxon>Pseudomonadati</taxon>
        <taxon>Pseudomonadota</taxon>
        <taxon>Alphaproteobacteria</taxon>
        <taxon>Rhodobacterales</taxon>
        <taxon>Roseobacteraceae</taxon>
        <taxon>Roseicyclus</taxon>
    </lineage>
</organism>
<accession>A0A316GQU2</accession>
<dbReference type="EMBL" id="QGGW01000001">
    <property type="protein sequence ID" value="PWK62771.1"/>
    <property type="molecule type" value="Genomic_DNA"/>
</dbReference>
<reference evidence="1 2" key="1">
    <citation type="submission" date="2018-05" db="EMBL/GenBank/DDBJ databases">
        <title>Genomic Encyclopedia of Type Strains, Phase IV (KMG-IV): sequencing the most valuable type-strain genomes for metagenomic binning, comparative biology and taxonomic classification.</title>
        <authorList>
            <person name="Goeker M."/>
        </authorList>
    </citation>
    <scope>NUCLEOTIDE SEQUENCE [LARGE SCALE GENOMIC DNA]</scope>
    <source>
        <strain evidence="1 2">DSM 16097</strain>
    </source>
</reference>
<dbReference type="OrthoDB" id="7849247at2"/>